<dbReference type="Proteomes" id="UP000219439">
    <property type="component" value="Unassembled WGS sequence"/>
</dbReference>
<protein>
    <submittedName>
        <fullName evidence="1">Enamine deaminase RidA, house cleaning of reactive enamine intermediates, YjgF/YER057c/UK114 family</fullName>
    </submittedName>
</protein>
<dbReference type="EMBL" id="OBEL01000001">
    <property type="protein sequence ID" value="SNZ07400.1"/>
    <property type="molecule type" value="Genomic_DNA"/>
</dbReference>
<reference evidence="1 2" key="1">
    <citation type="submission" date="2017-09" db="EMBL/GenBank/DDBJ databases">
        <authorList>
            <person name="Ehlers B."/>
            <person name="Leendertz F.H."/>
        </authorList>
    </citation>
    <scope>NUCLEOTIDE SEQUENCE [LARGE SCALE GENOMIC DNA]</scope>
    <source>
        <strain evidence="1 2">DSM 18289</strain>
    </source>
</reference>
<dbReference type="PANTHER" id="PTHR11803">
    <property type="entry name" value="2-IMINOBUTANOATE/2-IMINOPROPANOATE DEAMINASE RIDA"/>
    <property type="match status" value="1"/>
</dbReference>
<dbReference type="AlphaFoldDB" id="A0A285ND73"/>
<sequence length="167" mass="18453">MFAKTFTLGLKPNCPGNIGSDNLHTCFAHKMYGENFKMIRKPLFPKNSKISAEQIKVSPGIISGNHVFLTGLTGSLPDGSMPSNLEEQFRSAFDKIGLVLNEAGLTHGSIVEMTSYHIGLREHFDLFNRIRSEYVSAPYPTWTAIEVAGLRREGAVVEIRVIAAIEE</sequence>
<dbReference type="Gene3D" id="3.30.1330.40">
    <property type="entry name" value="RutC-like"/>
    <property type="match status" value="1"/>
</dbReference>
<evidence type="ECO:0000313" key="2">
    <source>
        <dbReference type="Proteomes" id="UP000219439"/>
    </source>
</evidence>
<accession>A0A285ND73</accession>
<evidence type="ECO:0000313" key="1">
    <source>
        <dbReference type="EMBL" id="SNZ07400.1"/>
    </source>
</evidence>
<proteinExistence type="predicted"/>
<keyword evidence="2" id="KW-1185">Reference proteome</keyword>
<dbReference type="InterPro" id="IPR035959">
    <property type="entry name" value="RutC-like_sf"/>
</dbReference>
<dbReference type="GO" id="GO:0019239">
    <property type="term" value="F:deaminase activity"/>
    <property type="evidence" value="ECO:0007669"/>
    <property type="project" value="TreeGrafter"/>
</dbReference>
<organism evidence="1 2">
    <name type="scientific">Cohaesibacter gelatinilyticus</name>
    <dbReference type="NCBI Taxonomy" id="372072"/>
    <lineage>
        <taxon>Bacteria</taxon>
        <taxon>Pseudomonadati</taxon>
        <taxon>Pseudomonadota</taxon>
        <taxon>Alphaproteobacteria</taxon>
        <taxon>Hyphomicrobiales</taxon>
        <taxon>Cohaesibacteraceae</taxon>
    </lineage>
</organism>
<name>A0A285ND73_9HYPH</name>
<dbReference type="Pfam" id="PF01042">
    <property type="entry name" value="Ribonuc_L-PSP"/>
    <property type="match status" value="1"/>
</dbReference>
<gene>
    <name evidence="1" type="ORF">SAMN06265368_0919</name>
</gene>
<dbReference type="PANTHER" id="PTHR11803:SF44">
    <property type="entry name" value="RUTC FAMILY PROTEIN YJGH"/>
    <property type="match status" value="1"/>
</dbReference>
<dbReference type="CDD" id="cd02198">
    <property type="entry name" value="YjgH_like"/>
    <property type="match status" value="1"/>
</dbReference>
<dbReference type="RefSeq" id="WP_210200752.1">
    <property type="nucleotide sequence ID" value="NZ_OBEL01000001.1"/>
</dbReference>
<dbReference type="SUPFAM" id="SSF55298">
    <property type="entry name" value="YjgF-like"/>
    <property type="match status" value="1"/>
</dbReference>
<dbReference type="InterPro" id="IPR006175">
    <property type="entry name" value="YjgF/YER057c/UK114"/>
</dbReference>
<dbReference type="InterPro" id="IPR038743">
    <property type="entry name" value="YjgH-like"/>
</dbReference>
<dbReference type="GO" id="GO:0005829">
    <property type="term" value="C:cytosol"/>
    <property type="evidence" value="ECO:0007669"/>
    <property type="project" value="TreeGrafter"/>
</dbReference>